<dbReference type="GO" id="GO:0008765">
    <property type="term" value="F:UDP-N-acetylmuramoylalanyl-D-glutamate-2,6-diaminopimelate ligase activity"/>
    <property type="evidence" value="ECO:0007669"/>
    <property type="project" value="UniProtKB-EC"/>
</dbReference>
<dbReference type="Pfam" id="PF08245">
    <property type="entry name" value="Mur_ligase_M"/>
    <property type="match status" value="1"/>
</dbReference>
<proteinExistence type="inferred from homology"/>
<dbReference type="KEGG" id="saal:L336_0557"/>
<name>R4PVJ8_9BACT</name>
<feature type="domain" description="Mur ligase C-terminal" evidence="3">
    <location>
        <begin position="273"/>
        <end position="402"/>
    </location>
</feature>
<evidence type="ECO:0000313" key="5">
    <source>
        <dbReference type="EMBL" id="AGL62260.1"/>
    </source>
</evidence>
<evidence type="ECO:0000256" key="1">
    <source>
        <dbReference type="ARBA" id="ARBA00005898"/>
    </source>
</evidence>
<dbReference type="GO" id="GO:0008360">
    <property type="term" value="P:regulation of cell shape"/>
    <property type="evidence" value="ECO:0007669"/>
    <property type="project" value="UniProtKB-KW"/>
</dbReference>
<dbReference type="RefSeq" id="WP_015641710.1">
    <property type="nucleotide sequence ID" value="NC_021219.1"/>
</dbReference>
<dbReference type="SUPFAM" id="SSF53623">
    <property type="entry name" value="MurD-like peptide ligases, catalytic domain"/>
    <property type="match status" value="1"/>
</dbReference>
<dbReference type="GO" id="GO:0005737">
    <property type="term" value="C:cytoplasm"/>
    <property type="evidence" value="ECO:0007669"/>
    <property type="project" value="UniProtKB-SubCell"/>
</dbReference>
<dbReference type="EC" id="6.3.2.13" evidence="5"/>
<reference evidence="5 6" key="1">
    <citation type="journal article" date="2013" name="Nat. Biotechnol.">
        <title>Genome sequences of rare, uncultured bacteria obtained by differential coverage binning of multiple metagenomes.</title>
        <authorList>
            <person name="Albertsen M."/>
            <person name="Hugenholtz P."/>
            <person name="Skarshewski A."/>
            <person name="Nielsen K.L."/>
            <person name="Tyson G.W."/>
            <person name="Nielsen P.H."/>
        </authorList>
    </citation>
    <scope>NUCLEOTIDE SEQUENCE [LARGE SCALE GENOMIC DNA]</scope>
    <source>
        <strain evidence="5">TM71</strain>
    </source>
</reference>
<dbReference type="HOGENOM" id="CLU_022291_4_1_0"/>
<dbReference type="PANTHER" id="PTHR23135">
    <property type="entry name" value="MUR LIGASE FAMILY MEMBER"/>
    <property type="match status" value="1"/>
</dbReference>
<evidence type="ECO:0000256" key="2">
    <source>
        <dbReference type="RuleBase" id="RU004135"/>
    </source>
</evidence>
<dbReference type="STRING" id="1332188.L336_0557"/>
<keyword evidence="2" id="KW-0961">Cell wall biogenesis/degradation</keyword>
<keyword evidence="6" id="KW-1185">Reference proteome</keyword>
<dbReference type="Gene3D" id="3.90.190.20">
    <property type="entry name" value="Mur ligase, C-terminal domain"/>
    <property type="match status" value="1"/>
</dbReference>
<dbReference type="GO" id="GO:0051301">
    <property type="term" value="P:cell division"/>
    <property type="evidence" value="ECO:0007669"/>
    <property type="project" value="UniProtKB-KW"/>
</dbReference>
<dbReference type="InterPro" id="IPR013221">
    <property type="entry name" value="Mur_ligase_cen"/>
</dbReference>
<comment type="similarity">
    <text evidence="1">Belongs to the MurCDEF family. MurE subfamily.</text>
</comment>
<dbReference type="OrthoDB" id="9800958at2"/>
<dbReference type="AlphaFoldDB" id="R4PVJ8"/>
<keyword evidence="2" id="KW-0131">Cell cycle</keyword>
<organism evidence="5 6">
    <name type="scientific">Candidatus Saccharimonas aalborgensis</name>
    <dbReference type="NCBI Taxonomy" id="1332188"/>
    <lineage>
        <taxon>Bacteria</taxon>
        <taxon>Candidatus Saccharimonadota</taxon>
        <taxon>Candidatus Saccharimonadia</taxon>
        <taxon>Candidatus Saccharimonadales</taxon>
        <taxon>Candidatus Saccharimonadaceae</taxon>
        <taxon>Candidatus Saccharimonas</taxon>
    </lineage>
</organism>
<protein>
    <submittedName>
        <fullName evidence="5">UDP-N-acetylmuramoyl-L-alanyl-D-glutamate--2, 6-diaminopimelate ligase</fullName>
        <ecNumber evidence="5">6.3.2.13</ecNumber>
    </submittedName>
</protein>
<keyword evidence="2" id="KW-0133">Cell shape</keyword>
<comment type="pathway">
    <text evidence="2">Cell wall biogenesis; peptidoglycan biosynthesis.</text>
</comment>
<evidence type="ECO:0000259" key="3">
    <source>
        <dbReference type="Pfam" id="PF02875"/>
    </source>
</evidence>
<dbReference type="InterPro" id="IPR004101">
    <property type="entry name" value="Mur_ligase_C"/>
</dbReference>
<keyword evidence="2" id="KW-0132">Cell division</keyword>
<dbReference type="Gene3D" id="3.40.1190.10">
    <property type="entry name" value="Mur-like, catalytic domain"/>
    <property type="match status" value="1"/>
</dbReference>
<dbReference type="NCBIfam" id="NF001126">
    <property type="entry name" value="PRK00139.1-4"/>
    <property type="match status" value="1"/>
</dbReference>
<dbReference type="GO" id="GO:0071555">
    <property type="term" value="P:cell wall organization"/>
    <property type="evidence" value="ECO:0007669"/>
    <property type="project" value="UniProtKB-KW"/>
</dbReference>
<dbReference type="NCBIfam" id="TIGR01085">
    <property type="entry name" value="murE"/>
    <property type="match status" value="1"/>
</dbReference>
<dbReference type="InterPro" id="IPR005761">
    <property type="entry name" value="UDP-N-AcMur-Glu-dNH2Pim_ligase"/>
</dbReference>
<sequence>MKQTAVKLVRRVVSKRAISRLEDTYRKNRARLLGMRYGHPAKHLRVIAVTGTNGKTTTVNYLNEILKEAGYTTAMFSTSTIEVAGVLTPNDLNATVASTGRMQQFFRDAKRSQVNFVVMEFPSHAIHQHKLYGVPVDMAIMTNLTQDHLDYHGTMEAYAEVKGRLFAMEPQYVVLNRDDTWFEYFNQFPAASQKITYGKHEEAEAHIDSVTLYRKGTEAVVTVDHQTKLELATNLPGEFNAYNMTAAAAAAYLLGVELDDIVEGIANLETVPGRFERVAEGLPYDVIVDYAHTPDGLEKLLTAAKAITKNRVILVFGACGDRDKSKRPLMGEIAARLADRIILTDEESYNEDPAQIRAMIYDGIERTKGGAMKTTEIDDRREAISKALGVATKGDTILITGMGHEVYRIIGGKRVPWNDAAVVRELLGKK</sequence>
<dbReference type="GO" id="GO:0009252">
    <property type="term" value="P:peptidoglycan biosynthetic process"/>
    <property type="evidence" value="ECO:0007669"/>
    <property type="project" value="UniProtKB-UniPathway"/>
</dbReference>
<dbReference type="UniPathway" id="UPA00219"/>
<dbReference type="Pfam" id="PF02875">
    <property type="entry name" value="Mur_ligase_C"/>
    <property type="match status" value="1"/>
</dbReference>
<comment type="subcellular location">
    <subcellularLocation>
        <location evidence="2">Cytoplasm</location>
    </subcellularLocation>
</comment>
<dbReference type="PANTHER" id="PTHR23135:SF4">
    <property type="entry name" value="UDP-N-ACETYLMURAMOYL-L-ALANYL-D-GLUTAMATE--2,6-DIAMINOPIMELATE LIGASE MURE HOMOLOG, CHLOROPLASTIC"/>
    <property type="match status" value="1"/>
</dbReference>
<evidence type="ECO:0000313" key="6">
    <source>
        <dbReference type="Proteomes" id="UP000013893"/>
    </source>
</evidence>
<dbReference type="InterPro" id="IPR036615">
    <property type="entry name" value="Mur_ligase_C_dom_sf"/>
</dbReference>
<dbReference type="PATRIC" id="fig|1332188.3.peg.545"/>
<accession>R4PVJ8</accession>
<keyword evidence="5" id="KW-0436">Ligase</keyword>
<dbReference type="Proteomes" id="UP000013893">
    <property type="component" value="Chromosome"/>
</dbReference>
<evidence type="ECO:0000259" key="4">
    <source>
        <dbReference type="Pfam" id="PF08245"/>
    </source>
</evidence>
<keyword evidence="2" id="KW-0573">Peptidoglycan synthesis</keyword>
<gene>
    <name evidence="5" type="primary">murE</name>
    <name evidence="5" type="ORF">L336_0557</name>
</gene>
<dbReference type="EMBL" id="CP005957">
    <property type="protein sequence ID" value="AGL62260.1"/>
    <property type="molecule type" value="Genomic_DNA"/>
</dbReference>
<dbReference type="GO" id="GO:0005524">
    <property type="term" value="F:ATP binding"/>
    <property type="evidence" value="ECO:0007669"/>
    <property type="project" value="InterPro"/>
</dbReference>
<dbReference type="SUPFAM" id="SSF53244">
    <property type="entry name" value="MurD-like peptide ligases, peptide-binding domain"/>
    <property type="match status" value="1"/>
</dbReference>
<feature type="domain" description="Mur ligase central" evidence="4">
    <location>
        <begin position="49"/>
        <end position="251"/>
    </location>
</feature>
<dbReference type="InterPro" id="IPR036565">
    <property type="entry name" value="Mur-like_cat_sf"/>
</dbReference>